<dbReference type="GO" id="GO:0048034">
    <property type="term" value="P:heme O biosynthetic process"/>
    <property type="evidence" value="ECO:0007669"/>
    <property type="project" value="UniProtKB-UniRule"/>
</dbReference>
<keyword evidence="16" id="KW-1185">Reference proteome</keyword>
<comment type="miscellaneous">
    <text evidence="14">Carbon 2 of the heme B porphyrin ring is defined according to the Fischer nomenclature.</text>
</comment>
<comment type="catalytic activity">
    <reaction evidence="13 14">
        <text>heme b + (2E,6E)-farnesyl diphosphate + H2O = Fe(II)-heme o + diphosphate</text>
        <dbReference type="Rhea" id="RHEA:28070"/>
        <dbReference type="ChEBI" id="CHEBI:15377"/>
        <dbReference type="ChEBI" id="CHEBI:33019"/>
        <dbReference type="ChEBI" id="CHEBI:60344"/>
        <dbReference type="ChEBI" id="CHEBI:60530"/>
        <dbReference type="ChEBI" id="CHEBI:175763"/>
        <dbReference type="EC" id="2.5.1.141"/>
    </reaction>
</comment>
<keyword evidence="6 14" id="KW-0812">Transmembrane</keyword>
<dbReference type="InterPro" id="IPR030470">
    <property type="entry name" value="UbiA_prenylTrfase_CS"/>
</dbReference>
<evidence type="ECO:0000256" key="1">
    <source>
        <dbReference type="ARBA" id="ARBA00004651"/>
    </source>
</evidence>
<dbReference type="PANTHER" id="PTHR43448">
    <property type="entry name" value="PROTOHEME IX FARNESYLTRANSFERASE, MITOCHONDRIAL"/>
    <property type="match status" value="1"/>
</dbReference>
<evidence type="ECO:0000256" key="9">
    <source>
        <dbReference type="ARBA" id="ARBA00023136"/>
    </source>
</evidence>
<evidence type="ECO:0000313" key="15">
    <source>
        <dbReference type="EMBL" id="RMB04662.1"/>
    </source>
</evidence>
<evidence type="ECO:0000256" key="14">
    <source>
        <dbReference type="HAMAP-Rule" id="MF_00154"/>
    </source>
</evidence>
<evidence type="ECO:0000256" key="4">
    <source>
        <dbReference type="ARBA" id="ARBA00022475"/>
    </source>
</evidence>
<evidence type="ECO:0000256" key="12">
    <source>
        <dbReference type="ARBA" id="ARBA00042475"/>
    </source>
</evidence>
<feature type="transmembrane region" description="Helical" evidence="14">
    <location>
        <begin position="263"/>
        <end position="281"/>
    </location>
</feature>
<comment type="pathway">
    <text evidence="2 14">Porphyrin-containing compound metabolism; heme O biosynthesis; heme O from protoheme: step 1/1.</text>
</comment>
<feature type="transmembrane region" description="Helical" evidence="14">
    <location>
        <begin position="237"/>
        <end position="257"/>
    </location>
</feature>
<dbReference type="RefSeq" id="WP_245999249.1">
    <property type="nucleotide sequence ID" value="NZ_REFR01000013.1"/>
</dbReference>
<dbReference type="CDD" id="cd13957">
    <property type="entry name" value="PT_UbiA_Cox10"/>
    <property type="match status" value="1"/>
</dbReference>
<dbReference type="Proteomes" id="UP000271227">
    <property type="component" value="Unassembled WGS sequence"/>
</dbReference>
<sequence>MSDSATTMTGQTIAAPTARPGRDTISVADAVSVADARAFIELLKPRVMSLVIFTAFVGMMAAPGGLHPVLAMASLALIAVGAGASGALNMWYDADIDALMERTKARPVPSGRIAAGDALGFGLALSVMAVVLLGLIAGITAAALLALTIFFYAVVYTMWLKRRTPQNIVIGGAAGAFPPMIGWAAVTNSVTVESLVLFAIIFLWTPPHFWALSLFIENDYARVKVPMLPVVAGRRVTRNHIMAYSLVLVPVGVLPFVLGLGGVVYGAVSAALGLRFLWWAFRVWREHEGAERRLFRFSILYLFLLFATLLGETLVGGWL</sequence>
<dbReference type="GO" id="GO:0008495">
    <property type="term" value="F:protoheme IX farnesyltransferase activity"/>
    <property type="evidence" value="ECO:0007669"/>
    <property type="project" value="UniProtKB-UniRule"/>
</dbReference>
<evidence type="ECO:0000256" key="11">
    <source>
        <dbReference type="ARBA" id="ARBA00040810"/>
    </source>
</evidence>
<dbReference type="EC" id="2.5.1.141" evidence="3 14"/>
<gene>
    <name evidence="14" type="primary">ctaB</name>
    <name evidence="15" type="ORF">BXY39_2933</name>
</gene>
<dbReference type="PANTHER" id="PTHR43448:SF7">
    <property type="entry name" value="4-HYDROXYBENZOATE SOLANESYLTRANSFERASE"/>
    <property type="match status" value="1"/>
</dbReference>
<dbReference type="GO" id="GO:0005886">
    <property type="term" value="C:plasma membrane"/>
    <property type="evidence" value="ECO:0007669"/>
    <property type="project" value="UniProtKB-SubCell"/>
</dbReference>
<evidence type="ECO:0000256" key="6">
    <source>
        <dbReference type="ARBA" id="ARBA00022692"/>
    </source>
</evidence>
<comment type="caution">
    <text evidence="15">The sequence shown here is derived from an EMBL/GenBank/DDBJ whole genome shotgun (WGS) entry which is preliminary data.</text>
</comment>
<dbReference type="FunCoup" id="A0A3M0C607">
    <property type="interactions" value="418"/>
</dbReference>
<evidence type="ECO:0000256" key="3">
    <source>
        <dbReference type="ARBA" id="ARBA00012292"/>
    </source>
</evidence>
<keyword evidence="5 14" id="KW-0808">Transferase</keyword>
<evidence type="ECO:0000256" key="2">
    <source>
        <dbReference type="ARBA" id="ARBA00004919"/>
    </source>
</evidence>
<organism evidence="15 16">
    <name type="scientific">Eilatimonas milleporae</name>
    <dbReference type="NCBI Taxonomy" id="911205"/>
    <lineage>
        <taxon>Bacteria</taxon>
        <taxon>Pseudomonadati</taxon>
        <taxon>Pseudomonadota</taxon>
        <taxon>Alphaproteobacteria</taxon>
        <taxon>Kordiimonadales</taxon>
        <taxon>Kordiimonadaceae</taxon>
        <taxon>Eilatimonas</taxon>
    </lineage>
</organism>
<reference evidence="15 16" key="1">
    <citation type="submission" date="2018-10" db="EMBL/GenBank/DDBJ databases">
        <title>Genomic Encyclopedia of Archaeal and Bacterial Type Strains, Phase II (KMG-II): from individual species to whole genera.</title>
        <authorList>
            <person name="Goeker M."/>
        </authorList>
    </citation>
    <scope>NUCLEOTIDE SEQUENCE [LARGE SCALE GENOMIC DNA]</scope>
    <source>
        <strain evidence="15 16">DSM 25217</strain>
    </source>
</reference>
<feature type="transmembrane region" description="Helical" evidence="14">
    <location>
        <begin position="47"/>
        <end position="66"/>
    </location>
</feature>
<comment type="similarity">
    <text evidence="14">Belongs to the UbiA prenyltransferase family. Protoheme IX farnesyltransferase subfamily.</text>
</comment>
<keyword evidence="9 14" id="KW-0472">Membrane</keyword>
<evidence type="ECO:0000256" key="13">
    <source>
        <dbReference type="ARBA" id="ARBA00047690"/>
    </source>
</evidence>
<dbReference type="NCBIfam" id="TIGR01473">
    <property type="entry name" value="cyoE_ctaB"/>
    <property type="match status" value="1"/>
</dbReference>
<feature type="transmembrane region" description="Helical" evidence="14">
    <location>
        <begin position="293"/>
        <end position="311"/>
    </location>
</feature>
<keyword evidence="7 14" id="KW-1133">Transmembrane helix</keyword>
<evidence type="ECO:0000256" key="10">
    <source>
        <dbReference type="ARBA" id="ARBA00030253"/>
    </source>
</evidence>
<dbReference type="InterPro" id="IPR006369">
    <property type="entry name" value="Protohaem_IX_farnesylTrfase"/>
</dbReference>
<dbReference type="Pfam" id="PF01040">
    <property type="entry name" value="UbiA"/>
    <property type="match status" value="1"/>
</dbReference>
<comment type="subcellular location">
    <subcellularLocation>
        <location evidence="1 14">Cell membrane</location>
        <topology evidence="1 14">Multi-pass membrane protein</topology>
    </subcellularLocation>
</comment>
<feature type="transmembrane region" description="Helical" evidence="14">
    <location>
        <begin position="192"/>
        <end position="216"/>
    </location>
</feature>
<dbReference type="HAMAP" id="MF_00154">
    <property type="entry name" value="CyoE_CtaB"/>
    <property type="match status" value="1"/>
</dbReference>
<protein>
    <recommendedName>
        <fullName evidence="11 14">Protoheme IX farnesyltransferase</fullName>
        <ecNumber evidence="3 14">2.5.1.141</ecNumber>
    </recommendedName>
    <alternativeName>
        <fullName evidence="12 14">Heme B farnesyltransferase</fullName>
    </alternativeName>
    <alternativeName>
        <fullName evidence="10 14">Heme O synthase</fullName>
    </alternativeName>
</protein>
<dbReference type="InParanoid" id="A0A3M0C607"/>
<evidence type="ECO:0000256" key="7">
    <source>
        <dbReference type="ARBA" id="ARBA00022989"/>
    </source>
</evidence>
<evidence type="ECO:0000256" key="8">
    <source>
        <dbReference type="ARBA" id="ARBA00023133"/>
    </source>
</evidence>
<feature type="transmembrane region" description="Helical" evidence="14">
    <location>
        <begin position="142"/>
        <end position="160"/>
    </location>
</feature>
<dbReference type="InterPro" id="IPR000537">
    <property type="entry name" value="UbiA_prenyltransferase"/>
</dbReference>
<dbReference type="PROSITE" id="PS00943">
    <property type="entry name" value="UBIA"/>
    <property type="match status" value="1"/>
</dbReference>
<comment type="function">
    <text evidence="14">Converts heme B (protoheme IX) to heme O by substitution of the vinyl group on carbon 2 of heme B porphyrin ring with a hydroxyethyl farnesyl side group.</text>
</comment>
<accession>A0A3M0C607</accession>
<name>A0A3M0C607_9PROT</name>
<keyword evidence="4 14" id="KW-1003">Cell membrane</keyword>
<dbReference type="InterPro" id="IPR044878">
    <property type="entry name" value="UbiA_sf"/>
</dbReference>
<evidence type="ECO:0000256" key="5">
    <source>
        <dbReference type="ARBA" id="ARBA00022679"/>
    </source>
</evidence>
<evidence type="ECO:0000313" key="16">
    <source>
        <dbReference type="Proteomes" id="UP000271227"/>
    </source>
</evidence>
<feature type="transmembrane region" description="Helical" evidence="14">
    <location>
        <begin position="72"/>
        <end position="92"/>
    </location>
</feature>
<dbReference type="Gene3D" id="1.10.357.140">
    <property type="entry name" value="UbiA prenyltransferase"/>
    <property type="match status" value="1"/>
</dbReference>
<dbReference type="AlphaFoldDB" id="A0A3M0C607"/>
<keyword evidence="8 14" id="KW-0350">Heme biosynthesis</keyword>
<dbReference type="NCBIfam" id="NF003349">
    <property type="entry name" value="PRK04375.1-2"/>
    <property type="match status" value="1"/>
</dbReference>
<dbReference type="UniPathway" id="UPA00834">
    <property type="reaction ID" value="UER00712"/>
</dbReference>
<dbReference type="EMBL" id="REFR01000013">
    <property type="protein sequence ID" value="RMB04662.1"/>
    <property type="molecule type" value="Genomic_DNA"/>
</dbReference>
<feature type="transmembrane region" description="Helical" evidence="14">
    <location>
        <begin position="167"/>
        <end position="186"/>
    </location>
</feature>
<feature type="transmembrane region" description="Helical" evidence="14">
    <location>
        <begin position="113"/>
        <end position="136"/>
    </location>
</feature>
<proteinExistence type="inferred from homology"/>